<dbReference type="AlphaFoldDB" id="A0A401GZI6"/>
<dbReference type="Proteomes" id="UP000287166">
    <property type="component" value="Unassembled WGS sequence"/>
</dbReference>
<evidence type="ECO:0000256" key="1">
    <source>
        <dbReference type="SAM" id="MobiDB-lite"/>
    </source>
</evidence>
<evidence type="ECO:0000313" key="3">
    <source>
        <dbReference type="Proteomes" id="UP000287166"/>
    </source>
</evidence>
<reference evidence="2 3" key="1">
    <citation type="journal article" date="2018" name="Sci. Rep.">
        <title>Genome sequence of the cauliflower mushroom Sparassis crispa (Hanabiratake) and its association with beneficial usage.</title>
        <authorList>
            <person name="Kiyama R."/>
            <person name="Furutani Y."/>
            <person name="Kawaguchi K."/>
            <person name="Nakanishi T."/>
        </authorList>
    </citation>
    <scope>NUCLEOTIDE SEQUENCE [LARGE SCALE GENOMIC DNA]</scope>
</reference>
<name>A0A401GZI6_9APHY</name>
<keyword evidence="3" id="KW-1185">Reference proteome</keyword>
<dbReference type="EMBL" id="BFAD01000011">
    <property type="protein sequence ID" value="GBE87596.1"/>
    <property type="molecule type" value="Genomic_DNA"/>
</dbReference>
<evidence type="ECO:0000313" key="2">
    <source>
        <dbReference type="EMBL" id="GBE87596.1"/>
    </source>
</evidence>
<feature type="region of interest" description="Disordered" evidence="1">
    <location>
        <begin position="22"/>
        <end position="71"/>
    </location>
</feature>
<dbReference type="InParanoid" id="A0A401GZI6"/>
<proteinExistence type="predicted"/>
<gene>
    <name evidence="2" type="ORF">SCP_1102730</name>
</gene>
<dbReference type="RefSeq" id="XP_027618509.1">
    <property type="nucleotide sequence ID" value="XM_027762708.1"/>
</dbReference>
<comment type="caution">
    <text evidence="2">The sequence shown here is derived from an EMBL/GenBank/DDBJ whole genome shotgun (WGS) entry which is preliminary data.</text>
</comment>
<protein>
    <submittedName>
        <fullName evidence="2">Uncharacterized protein</fullName>
    </submittedName>
</protein>
<accession>A0A401GZI6</accession>
<feature type="compositionally biased region" description="Basic and acidic residues" evidence="1">
    <location>
        <begin position="50"/>
        <end position="71"/>
    </location>
</feature>
<organism evidence="2 3">
    <name type="scientific">Sparassis crispa</name>
    <dbReference type="NCBI Taxonomy" id="139825"/>
    <lineage>
        <taxon>Eukaryota</taxon>
        <taxon>Fungi</taxon>
        <taxon>Dikarya</taxon>
        <taxon>Basidiomycota</taxon>
        <taxon>Agaricomycotina</taxon>
        <taxon>Agaricomycetes</taxon>
        <taxon>Polyporales</taxon>
        <taxon>Sparassidaceae</taxon>
        <taxon>Sparassis</taxon>
    </lineage>
</organism>
<dbReference type="GeneID" id="38784513"/>
<sequence length="221" mass="24393">MPSPHPRSGMFDGIRTSMCQHNSTAPASAQHQNSSPSISRPTKLMSLRSRGREQFTGDKKQTDVEGGASDKHATSWFPRLWNVMRKNDRAEEQMDETSLPRARLHPQLTVRVDAPSTERLLHCQRSCKLMDIRPPPAGSETLWSALEDSDVRDICLISAALVVVRVGKQIFNQSHIGRIFEAAIDGQSEALRCASTVSLVIGLRLGKDVMQLITLLAGPLS</sequence>
<feature type="compositionally biased region" description="Polar residues" evidence="1">
    <location>
        <begin position="22"/>
        <end position="40"/>
    </location>
</feature>